<sequence length="337" mass="39504">MNEEIEIYNSILLLAQSLIEGIEKISIGVEEFKKKKELFESLKQEQNKYEDEKKQIEIQITTYRTQSTNHGKNEIDKENIKKEKDVCFKKFGHEGFHTCDLPGHKCKDKCIKKNCYNTCHLLLEHDGEHTCESSHGCKNTCAACRNKYKYFLYDEHLELLCNEIKCKFKCELCASECSFEDHFHHLNTTYKNHICGKEHNCVKKCEKEGICQIMFTEISKTYNCLSGEIINYIYLRPDVSKEVCHKTIPSEKMTHDDEHICEKIHRCDNTCPDCKSFCSLIYNHTGLHEFTHRNKENCIFTNIEGNTIEINDETGIRKYQVKDEAVAKNCFNSCKRR</sequence>
<evidence type="ECO:0000313" key="2">
    <source>
        <dbReference type="EMBL" id="CAF1133300.1"/>
    </source>
</evidence>
<dbReference type="AlphaFoldDB" id="A0A814RI90"/>
<gene>
    <name evidence="2" type="ORF">OXX778_LOCUS22575</name>
</gene>
<organism evidence="2 3">
    <name type="scientific">Brachionus calyciflorus</name>
    <dbReference type="NCBI Taxonomy" id="104777"/>
    <lineage>
        <taxon>Eukaryota</taxon>
        <taxon>Metazoa</taxon>
        <taxon>Spiralia</taxon>
        <taxon>Gnathifera</taxon>
        <taxon>Rotifera</taxon>
        <taxon>Eurotatoria</taxon>
        <taxon>Monogononta</taxon>
        <taxon>Pseudotrocha</taxon>
        <taxon>Ploima</taxon>
        <taxon>Brachionidae</taxon>
        <taxon>Brachionus</taxon>
    </lineage>
</organism>
<name>A0A814RI90_9BILA</name>
<keyword evidence="3" id="KW-1185">Reference proteome</keyword>
<comment type="caution">
    <text evidence="2">The sequence shown here is derived from an EMBL/GenBank/DDBJ whole genome shotgun (WGS) entry which is preliminary data.</text>
</comment>
<accession>A0A814RI90</accession>
<dbReference type="OrthoDB" id="2343366at2759"/>
<dbReference type="Proteomes" id="UP000663879">
    <property type="component" value="Unassembled WGS sequence"/>
</dbReference>
<evidence type="ECO:0000256" key="1">
    <source>
        <dbReference type="SAM" id="Coils"/>
    </source>
</evidence>
<dbReference type="EMBL" id="CAJNOC010009827">
    <property type="protein sequence ID" value="CAF1133300.1"/>
    <property type="molecule type" value="Genomic_DNA"/>
</dbReference>
<evidence type="ECO:0000313" key="3">
    <source>
        <dbReference type="Proteomes" id="UP000663879"/>
    </source>
</evidence>
<feature type="coiled-coil region" evidence="1">
    <location>
        <begin position="32"/>
        <end position="66"/>
    </location>
</feature>
<keyword evidence="1" id="KW-0175">Coiled coil</keyword>
<protein>
    <submittedName>
        <fullName evidence="2">Uncharacterized protein</fullName>
    </submittedName>
</protein>
<proteinExistence type="predicted"/>
<reference evidence="2" key="1">
    <citation type="submission" date="2021-02" db="EMBL/GenBank/DDBJ databases">
        <authorList>
            <person name="Nowell W R."/>
        </authorList>
    </citation>
    <scope>NUCLEOTIDE SEQUENCE</scope>
    <source>
        <strain evidence="2">Ploen Becks lab</strain>
    </source>
</reference>
<feature type="non-terminal residue" evidence="2">
    <location>
        <position position="1"/>
    </location>
</feature>